<keyword evidence="6" id="KW-0479">Metal-binding</keyword>
<dbReference type="InterPro" id="IPR015892">
    <property type="entry name" value="Carbonic_anhydrase_CS"/>
</dbReference>
<dbReference type="AlphaFoldDB" id="A0A2A4X586"/>
<evidence type="ECO:0000256" key="2">
    <source>
        <dbReference type="ARBA" id="ARBA00012925"/>
    </source>
</evidence>
<evidence type="ECO:0000313" key="8">
    <source>
        <dbReference type="Proteomes" id="UP000218775"/>
    </source>
</evidence>
<dbReference type="Proteomes" id="UP000218775">
    <property type="component" value="Unassembled WGS sequence"/>
</dbReference>
<dbReference type="InterPro" id="IPR001765">
    <property type="entry name" value="Carbonic_anhydrase"/>
</dbReference>
<evidence type="ECO:0000256" key="3">
    <source>
        <dbReference type="ARBA" id="ARBA00022833"/>
    </source>
</evidence>
<dbReference type="Pfam" id="PF00484">
    <property type="entry name" value="Pro_CA"/>
    <property type="match status" value="1"/>
</dbReference>
<feature type="binding site" evidence="6">
    <location>
        <position position="101"/>
    </location>
    <ligand>
        <name>Zn(2+)</name>
        <dbReference type="ChEBI" id="CHEBI:29105"/>
    </ligand>
</feature>
<dbReference type="SUPFAM" id="SSF53056">
    <property type="entry name" value="beta-carbonic anhydrase, cab"/>
    <property type="match status" value="1"/>
</dbReference>
<dbReference type="GO" id="GO:0004089">
    <property type="term" value="F:carbonate dehydratase activity"/>
    <property type="evidence" value="ECO:0007669"/>
    <property type="project" value="UniProtKB-EC"/>
</dbReference>
<dbReference type="EC" id="4.2.1.1" evidence="2"/>
<dbReference type="GO" id="GO:0008270">
    <property type="term" value="F:zinc ion binding"/>
    <property type="evidence" value="ECO:0007669"/>
    <property type="project" value="InterPro"/>
</dbReference>
<feature type="binding site" evidence="6">
    <location>
        <position position="50"/>
    </location>
    <ligand>
        <name>Zn(2+)</name>
        <dbReference type="ChEBI" id="CHEBI:29105"/>
    </ligand>
</feature>
<dbReference type="PANTHER" id="PTHR11002:SF79">
    <property type="entry name" value="CARBONIC ANHYDRASE 2"/>
    <property type="match status" value="1"/>
</dbReference>
<dbReference type="GO" id="GO:0015976">
    <property type="term" value="P:carbon utilization"/>
    <property type="evidence" value="ECO:0007669"/>
    <property type="project" value="InterPro"/>
</dbReference>
<dbReference type="PROSITE" id="PS00704">
    <property type="entry name" value="PROK_CO2_ANHYDRASE_1"/>
    <property type="match status" value="1"/>
</dbReference>
<feature type="binding site" evidence="6">
    <location>
        <position position="48"/>
    </location>
    <ligand>
        <name>Zn(2+)</name>
        <dbReference type="ChEBI" id="CHEBI:29105"/>
    </ligand>
</feature>
<comment type="cofactor">
    <cofactor evidence="6">
        <name>Zn(2+)</name>
        <dbReference type="ChEBI" id="CHEBI:29105"/>
    </cofactor>
    <text evidence="6">Binds 1 zinc ion per subunit.</text>
</comment>
<evidence type="ECO:0000256" key="4">
    <source>
        <dbReference type="ARBA" id="ARBA00023239"/>
    </source>
</evidence>
<protein>
    <recommendedName>
        <fullName evidence="2">carbonic anhydrase</fullName>
        <ecNumber evidence="2">4.2.1.1</ecNumber>
    </recommendedName>
</protein>
<dbReference type="InterPro" id="IPR036874">
    <property type="entry name" value="Carbonic_anhydrase_sf"/>
</dbReference>
<dbReference type="SMART" id="SM00947">
    <property type="entry name" value="Pro_CA"/>
    <property type="match status" value="1"/>
</dbReference>
<sequence>MKTPSQVLHTLKQGNLTFCSVKKTPYQENDSNSFSKNIQEPIAVIIGCSDSRVSPEIIFNAALGELFVIRTAGNVITPTGMESIVFGSIDLNAPLIVVMGHQNCGAIDAVLAKKITNIPQTAAKIDEALKAYGHSIGTLDVKQAIIDNILYSVNTVAKHPLIAKAQSAGQIQVVGAYFNFETCKIEFLKT</sequence>
<name>A0A2A4X586_UNCAE</name>
<evidence type="ECO:0000256" key="1">
    <source>
        <dbReference type="ARBA" id="ARBA00006217"/>
    </source>
</evidence>
<keyword evidence="4" id="KW-0456">Lyase</keyword>
<accession>A0A2A4X586</accession>
<reference evidence="8" key="1">
    <citation type="submission" date="2017-08" db="EMBL/GenBank/DDBJ databases">
        <title>A dynamic microbial community with high functional redundancy inhabits the cold, oxic subseafloor aquifer.</title>
        <authorList>
            <person name="Tully B.J."/>
            <person name="Wheat C.G."/>
            <person name="Glazer B.T."/>
            <person name="Huber J.A."/>
        </authorList>
    </citation>
    <scope>NUCLEOTIDE SEQUENCE [LARGE SCALE GENOMIC DNA]</scope>
</reference>
<evidence type="ECO:0000256" key="6">
    <source>
        <dbReference type="PIRSR" id="PIRSR601765-1"/>
    </source>
</evidence>
<comment type="catalytic activity">
    <reaction evidence="5">
        <text>hydrogencarbonate + H(+) = CO2 + H2O</text>
        <dbReference type="Rhea" id="RHEA:10748"/>
        <dbReference type="ChEBI" id="CHEBI:15377"/>
        <dbReference type="ChEBI" id="CHEBI:15378"/>
        <dbReference type="ChEBI" id="CHEBI:16526"/>
        <dbReference type="ChEBI" id="CHEBI:17544"/>
        <dbReference type="EC" id="4.2.1.1"/>
    </reaction>
</comment>
<dbReference type="EMBL" id="NVUK01000019">
    <property type="protein sequence ID" value="PCI77195.1"/>
    <property type="molecule type" value="Genomic_DNA"/>
</dbReference>
<dbReference type="PANTHER" id="PTHR11002">
    <property type="entry name" value="CARBONIC ANHYDRASE"/>
    <property type="match status" value="1"/>
</dbReference>
<organism evidence="7 8">
    <name type="scientific">Aerophobetes bacterium</name>
    <dbReference type="NCBI Taxonomy" id="2030807"/>
    <lineage>
        <taxon>Bacteria</taxon>
        <taxon>Candidatus Aerophobota</taxon>
    </lineage>
</organism>
<comment type="similarity">
    <text evidence="1">Belongs to the beta-class carbonic anhydrase family.</text>
</comment>
<comment type="caution">
    <text evidence="7">The sequence shown here is derived from an EMBL/GenBank/DDBJ whole genome shotgun (WGS) entry which is preliminary data.</text>
</comment>
<gene>
    <name evidence="7" type="ORF">COB21_03415</name>
</gene>
<feature type="binding site" evidence="6">
    <location>
        <position position="104"/>
    </location>
    <ligand>
        <name>Zn(2+)</name>
        <dbReference type="ChEBI" id="CHEBI:29105"/>
    </ligand>
</feature>
<dbReference type="Gene3D" id="3.40.1050.10">
    <property type="entry name" value="Carbonic anhydrase"/>
    <property type="match status" value="1"/>
</dbReference>
<evidence type="ECO:0000313" key="7">
    <source>
        <dbReference type="EMBL" id="PCI77195.1"/>
    </source>
</evidence>
<evidence type="ECO:0000256" key="5">
    <source>
        <dbReference type="ARBA" id="ARBA00048348"/>
    </source>
</evidence>
<keyword evidence="3 6" id="KW-0862">Zinc</keyword>
<proteinExistence type="inferred from homology"/>